<dbReference type="PANTHER" id="PTHR43711:SF1">
    <property type="entry name" value="HISTIDINE KINASE 1"/>
    <property type="match status" value="1"/>
</dbReference>
<dbReference type="Proteomes" id="UP000326302">
    <property type="component" value="Unassembled WGS sequence"/>
</dbReference>
<dbReference type="AlphaFoldDB" id="A0A5N5U8V6"/>
<evidence type="ECO:0000256" key="6">
    <source>
        <dbReference type="SAM" id="MobiDB-lite"/>
    </source>
</evidence>
<keyword evidence="3" id="KW-0808">Transferase</keyword>
<reference evidence="8 9" key="1">
    <citation type="submission" date="2019-10" db="EMBL/GenBank/DDBJ databases">
        <title>Unraveling microbial dark matter from salterns through culturing: the case of the genus Halosegnis.</title>
        <authorList>
            <person name="Duran-Viseras A."/>
            <person name="Andrei A.-S."/>
            <person name="Vera-Gargallo B."/>
            <person name="Ghai R."/>
            <person name="Sanchez-Porro C."/>
            <person name="Ventosa A."/>
        </authorList>
    </citation>
    <scope>NUCLEOTIDE SEQUENCE [LARGE SCALE GENOMIC DNA]</scope>
    <source>
        <strain evidence="8 9">F17-44</strain>
    </source>
</reference>
<evidence type="ECO:0000256" key="2">
    <source>
        <dbReference type="ARBA" id="ARBA00012438"/>
    </source>
</evidence>
<dbReference type="Gene3D" id="3.30.565.10">
    <property type="entry name" value="Histidine kinase-like ATPase, C-terminal domain"/>
    <property type="match status" value="1"/>
</dbReference>
<dbReference type="SUPFAM" id="SSF55874">
    <property type="entry name" value="ATPase domain of HSP90 chaperone/DNA topoisomerase II/histidine kinase"/>
    <property type="match status" value="1"/>
</dbReference>
<protein>
    <recommendedName>
        <fullName evidence="2">histidine kinase</fullName>
        <ecNumber evidence="2">2.7.13.3</ecNumber>
    </recommendedName>
</protein>
<dbReference type="SMART" id="SM00388">
    <property type="entry name" value="HisKA"/>
    <property type="match status" value="1"/>
</dbReference>
<evidence type="ECO:0000256" key="1">
    <source>
        <dbReference type="ARBA" id="ARBA00000085"/>
    </source>
</evidence>
<accession>A0A5N5U8V6</accession>
<evidence type="ECO:0000313" key="8">
    <source>
        <dbReference type="EMBL" id="KAB7514261.1"/>
    </source>
</evidence>
<dbReference type="Gene3D" id="1.10.287.130">
    <property type="match status" value="1"/>
</dbReference>
<comment type="caution">
    <text evidence="8">The sequence shown here is derived from an EMBL/GenBank/DDBJ whole genome shotgun (WGS) entry which is preliminary data.</text>
</comment>
<feature type="region of interest" description="Disordered" evidence="6">
    <location>
        <begin position="177"/>
        <end position="211"/>
    </location>
</feature>
<dbReference type="InterPro" id="IPR036890">
    <property type="entry name" value="HATPase_C_sf"/>
</dbReference>
<evidence type="ECO:0000256" key="4">
    <source>
        <dbReference type="ARBA" id="ARBA00022777"/>
    </source>
</evidence>
<feature type="domain" description="Histidine kinase" evidence="7">
    <location>
        <begin position="50"/>
        <end position="211"/>
    </location>
</feature>
<evidence type="ECO:0000256" key="3">
    <source>
        <dbReference type="ARBA" id="ARBA00022679"/>
    </source>
</evidence>
<dbReference type="InterPro" id="IPR050736">
    <property type="entry name" value="Sensor_HK_Regulatory"/>
</dbReference>
<proteinExistence type="predicted"/>
<dbReference type="SUPFAM" id="SSF47384">
    <property type="entry name" value="Homodimeric domain of signal transducing histidine kinase"/>
    <property type="match status" value="1"/>
</dbReference>
<dbReference type="GO" id="GO:0000155">
    <property type="term" value="F:phosphorelay sensor kinase activity"/>
    <property type="evidence" value="ECO:0007669"/>
    <property type="project" value="InterPro"/>
</dbReference>
<keyword evidence="5" id="KW-0902">Two-component regulatory system</keyword>
<dbReference type="Pfam" id="PF00512">
    <property type="entry name" value="HisKA"/>
    <property type="match status" value="1"/>
</dbReference>
<comment type="catalytic activity">
    <reaction evidence="1">
        <text>ATP + protein L-histidine = ADP + protein N-phospho-L-histidine.</text>
        <dbReference type="EC" id="2.7.13.3"/>
    </reaction>
</comment>
<dbReference type="InterPro" id="IPR036097">
    <property type="entry name" value="HisK_dim/P_sf"/>
</dbReference>
<evidence type="ECO:0000259" key="7">
    <source>
        <dbReference type="PROSITE" id="PS50109"/>
    </source>
</evidence>
<keyword evidence="4" id="KW-0418">Kinase</keyword>
<evidence type="ECO:0000256" key="5">
    <source>
        <dbReference type="ARBA" id="ARBA00023012"/>
    </source>
</evidence>
<name>A0A5N5U8V6_9EURY</name>
<gene>
    <name evidence="8" type="ORF">DMP03_10335</name>
</gene>
<organism evidence="8 9">
    <name type="scientific">Halosegnis rubeus</name>
    <dbReference type="NCBI Taxonomy" id="2212850"/>
    <lineage>
        <taxon>Archaea</taxon>
        <taxon>Methanobacteriati</taxon>
        <taxon>Methanobacteriota</taxon>
        <taxon>Stenosarchaea group</taxon>
        <taxon>Halobacteria</taxon>
        <taxon>Halobacteriales</taxon>
        <taxon>Natronomonadaceae</taxon>
        <taxon>Halosegnis</taxon>
    </lineage>
</organism>
<dbReference type="EMBL" id="QJOW01000004">
    <property type="protein sequence ID" value="KAB7514261.1"/>
    <property type="molecule type" value="Genomic_DNA"/>
</dbReference>
<evidence type="ECO:0000313" key="9">
    <source>
        <dbReference type="Proteomes" id="UP000326302"/>
    </source>
</evidence>
<sequence>MSTCVRSTRLTWTQAARTAFERGNTVLNLGEQAAAELGRENERLERFASVVSHDLRSPLSVATGYMQMAYEEGDEEAYERVVNSLERIDEIIDDVLAVTRQGGEVTDPTAVDLAALARSAWDVTEAESATLTADSVTVEGDGDQLQRLFENLFRNAIEHGNATELRVGPLDGEERFYVGDNGRASRPRTASKCSTTASPPPTAGRGSGSLS</sequence>
<dbReference type="InterPro" id="IPR005467">
    <property type="entry name" value="His_kinase_dom"/>
</dbReference>
<dbReference type="CDD" id="cd00082">
    <property type="entry name" value="HisKA"/>
    <property type="match status" value="1"/>
</dbReference>
<dbReference type="PANTHER" id="PTHR43711">
    <property type="entry name" value="TWO-COMPONENT HISTIDINE KINASE"/>
    <property type="match status" value="1"/>
</dbReference>
<dbReference type="PROSITE" id="PS50109">
    <property type="entry name" value="HIS_KIN"/>
    <property type="match status" value="1"/>
</dbReference>
<dbReference type="EC" id="2.7.13.3" evidence="2"/>
<dbReference type="InterPro" id="IPR003661">
    <property type="entry name" value="HisK_dim/P_dom"/>
</dbReference>